<organism evidence="2 3">
    <name type="scientific">Setaria viridis</name>
    <name type="common">Green bristlegrass</name>
    <name type="synonym">Setaria italica subsp. viridis</name>
    <dbReference type="NCBI Taxonomy" id="4556"/>
    <lineage>
        <taxon>Eukaryota</taxon>
        <taxon>Viridiplantae</taxon>
        <taxon>Streptophyta</taxon>
        <taxon>Embryophyta</taxon>
        <taxon>Tracheophyta</taxon>
        <taxon>Spermatophyta</taxon>
        <taxon>Magnoliopsida</taxon>
        <taxon>Liliopsida</taxon>
        <taxon>Poales</taxon>
        <taxon>Poaceae</taxon>
        <taxon>PACMAD clade</taxon>
        <taxon>Panicoideae</taxon>
        <taxon>Panicodae</taxon>
        <taxon>Paniceae</taxon>
        <taxon>Cenchrinae</taxon>
        <taxon>Setaria</taxon>
    </lineage>
</organism>
<feature type="compositionally biased region" description="Acidic residues" evidence="1">
    <location>
        <begin position="47"/>
        <end position="57"/>
    </location>
</feature>
<feature type="compositionally biased region" description="Basic and acidic residues" evidence="1">
    <location>
        <begin position="58"/>
        <end position="69"/>
    </location>
</feature>
<keyword evidence="3" id="KW-1185">Reference proteome</keyword>
<feature type="compositionally biased region" description="Basic and acidic residues" evidence="1">
    <location>
        <begin position="34"/>
        <end position="46"/>
    </location>
</feature>
<protein>
    <submittedName>
        <fullName evidence="2">Uncharacterized protein</fullName>
    </submittedName>
</protein>
<dbReference type="EMBL" id="CM016553">
    <property type="protein sequence ID" value="TKW36019.1"/>
    <property type="molecule type" value="Genomic_DNA"/>
</dbReference>
<gene>
    <name evidence="2" type="ORF">SEVIR_2G412800v2</name>
</gene>
<name>A0A4U6W5N9_SETVI</name>
<proteinExistence type="predicted"/>
<dbReference type="AlphaFoldDB" id="A0A4U6W5N9"/>
<dbReference type="Proteomes" id="UP000298652">
    <property type="component" value="Chromosome 2"/>
</dbReference>
<evidence type="ECO:0000313" key="2">
    <source>
        <dbReference type="EMBL" id="TKW36019.1"/>
    </source>
</evidence>
<evidence type="ECO:0000256" key="1">
    <source>
        <dbReference type="SAM" id="MobiDB-lite"/>
    </source>
</evidence>
<sequence length="123" mass="14274">MENLPAEAISHRERRRRLFAKGWGEVTSPAGSISHRDCGRRMSEGRETDDDEEEDEVEPRMEEQNKADPDVNVIQMDESSWMTVSEYRRQWNDLWSGYYGSSEDTSEFSIHNLIRPGFGSLLC</sequence>
<accession>A0A4U6W5N9</accession>
<evidence type="ECO:0000313" key="3">
    <source>
        <dbReference type="Proteomes" id="UP000298652"/>
    </source>
</evidence>
<reference evidence="2" key="1">
    <citation type="submission" date="2019-03" db="EMBL/GenBank/DDBJ databases">
        <title>WGS assembly of Setaria viridis.</title>
        <authorList>
            <person name="Huang P."/>
            <person name="Jenkins J."/>
            <person name="Grimwood J."/>
            <person name="Barry K."/>
            <person name="Healey A."/>
            <person name="Mamidi S."/>
            <person name="Sreedasyam A."/>
            <person name="Shu S."/>
            <person name="Feldman M."/>
            <person name="Wu J."/>
            <person name="Yu Y."/>
            <person name="Chen C."/>
            <person name="Johnson J."/>
            <person name="Rokhsar D."/>
            <person name="Baxter I."/>
            <person name="Schmutz J."/>
            <person name="Brutnell T."/>
            <person name="Kellogg E."/>
        </authorList>
    </citation>
    <scope>NUCLEOTIDE SEQUENCE [LARGE SCALE GENOMIC DNA]</scope>
</reference>
<dbReference type="Gramene" id="TKW36019">
    <property type="protein sequence ID" value="TKW36019"/>
    <property type="gene ID" value="SEVIR_2G412800v2"/>
</dbReference>
<feature type="region of interest" description="Disordered" evidence="1">
    <location>
        <begin position="26"/>
        <end position="69"/>
    </location>
</feature>